<accession>A0A0M3JP93</accession>
<protein>
    <submittedName>
        <fullName evidence="3">Phosphoenolpyruvate synthase</fullName>
    </submittedName>
</protein>
<name>A0A0M3JP93_ANISI</name>
<reference evidence="3" key="1">
    <citation type="submission" date="2017-02" db="UniProtKB">
        <authorList>
            <consortium name="WormBaseParasite"/>
        </authorList>
    </citation>
    <scope>IDENTIFICATION</scope>
</reference>
<dbReference type="AlphaFoldDB" id="A0A0M3JP93"/>
<dbReference type="Proteomes" id="UP000267096">
    <property type="component" value="Unassembled WGS sequence"/>
</dbReference>
<sequence>MNEYFEDDQAFNRAQLFAVENVAALGIGTARGLASIPEAVMRVR</sequence>
<dbReference type="EMBL" id="UYRR01027449">
    <property type="protein sequence ID" value="VDK37790.1"/>
    <property type="molecule type" value="Genomic_DNA"/>
</dbReference>
<evidence type="ECO:0000313" key="3">
    <source>
        <dbReference type="WBParaSite" id="ASIM_0000948601-mRNA-1"/>
    </source>
</evidence>
<dbReference type="WBParaSite" id="ASIM_0000948601-mRNA-1">
    <property type="protein sequence ID" value="ASIM_0000948601-mRNA-1"/>
    <property type="gene ID" value="ASIM_0000948601"/>
</dbReference>
<reference evidence="1 2" key="2">
    <citation type="submission" date="2018-11" db="EMBL/GenBank/DDBJ databases">
        <authorList>
            <consortium name="Pathogen Informatics"/>
        </authorList>
    </citation>
    <scope>NUCLEOTIDE SEQUENCE [LARGE SCALE GENOMIC DNA]</scope>
</reference>
<evidence type="ECO:0000313" key="2">
    <source>
        <dbReference type="Proteomes" id="UP000267096"/>
    </source>
</evidence>
<keyword evidence="2" id="KW-1185">Reference proteome</keyword>
<gene>
    <name evidence="1" type="ORF">ASIM_LOCUS9222</name>
</gene>
<organism evidence="3">
    <name type="scientific">Anisakis simplex</name>
    <name type="common">Herring worm</name>
    <dbReference type="NCBI Taxonomy" id="6269"/>
    <lineage>
        <taxon>Eukaryota</taxon>
        <taxon>Metazoa</taxon>
        <taxon>Ecdysozoa</taxon>
        <taxon>Nematoda</taxon>
        <taxon>Chromadorea</taxon>
        <taxon>Rhabditida</taxon>
        <taxon>Spirurina</taxon>
        <taxon>Ascaridomorpha</taxon>
        <taxon>Ascaridoidea</taxon>
        <taxon>Anisakidae</taxon>
        <taxon>Anisakis</taxon>
        <taxon>Anisakis simplex complex</taxon>
    </lineage>
</organism>
<evidence type="ECO:0000313" key="1">
    <source>
        <dbReference type="EMBL" id="VDK37790.1"/>
    </source>
</evidence>
<proteinExistence type="predicted"/>